<reference evidence="8 9" key="1">
    <citation type="submission" date="2024-11" db="EMBL/GenBank/DDBJ databases">
        <title>Chromosome-level genome assembly of the freshwater bivalve Anodonta woodiana.</title>
        <authorList>
            <person name="Chen X."/>
        </authorList>
    </citation>
    <scope>NUCLEOTIDE SEQUENCE [LARGE SCALE GENOMIC DNA]</scope>
    <source>
        <strain evidence="8">MN2024</strain>
        <tissue evidence="8">Gills</tissue>
    </source>
</reference>
<proteinExistence type="inferred from homology"/>
<comment type="subcellular location">
    <subcellularLocation>
        <location evidence="1">Membrane</location>
        <location evidence="1">Coated pit</location>
        <topology evidence="1">Peripheral membrane protein</topology>
        <orientation evidence="1">Cytoplasmic side</orientation>
    </subcellularLocation>
</comment>
<dbReference type="Pfam" id="PF00928">
    <property type="entry name" value="Adap_comp_sub"/>
    <property type="match status" value="1"/>
</dbReference>
<evidence type="ECO:0000256" key="3">
    <source>
        <dbReference type="ARBA" id="ARBA00022927"/>
    </source>
</evidence>
<dbReference type="FunFam" id="3.30.450.60:FF:000002">
    <property type="entry name" value="AP-2 complex subunit mu, putative"/>
    <property type="match status" value="1"/>
</dbReference>
<keyword evidence="5" id="KW-0168">Coated pit</keyword>
<dbReference type="AlphaFoldDB" id="A0ABD3WHJ8"/>
<dbReference type="Gene3D" id="3.30.450.60">
    <property type="match status" value="1"/>
</dbReference>
<dbReference type="EMBL" id="JBJQND010000006">
    <property type="protein sequence ID" value="KAL3873434.1"/>
    <property type="molecule type" value="Genomic_DNA"/>
</dbReference>
<accession>A0ABD3WHJ8</accession>
<dbReference type="PRINTS" id="PR00314">
    <property type="entry name" value="CLATHRINADPT"/>
</dbReference>
<evidence type="ECO:0000256" key="1">
    <source>
        <dbReference type="ARBA" id="ARBA00004277"/>
    </source>
</evidence>
<organism evidence="8 9">
    <name type="scientific">Sinanodonta woodiana</name>
    <name type="common">Chinese pond mussel</name>
    <name type="synonym">Anodonta woodiana</name>
    <dbReference type="NCBI Taxonomy" id="1069815"/>
    <lineage>
        <taxon>Eukaryota</taxon>
        <taxon>Metazoa</taxon>
        <taxon>Spiralia</taxon>
        <taxon>Lophotrochozoa</taxon>
        <taxon>Mollusca</taxon>
        <taxon>Bivalvia</taxon>
        <taxon>Autobranchia</taxon>
        <taxon>Heteroconchia</taxon>
        <taxon>Palaeoheterodonta</taxon>
        <taxon>Unionida</taxon>
        <taxon>Unionoidea</taxon>
        <taxon>Unionidae</taxon>
        <taxon>Unioninae</taxon>
        <taxon>Sinanodonta</taxon>
    </lineage>
</organism>
<dbReference type="GO" id="GO:0005905">
    <property type="term" value="C:clathrin-coated pit"/>
    <property type="evidence" value="ECO:0007669"/>
    <property type="project" value="UniProtKB-KW"/>
</dbReference>
<dbReference type="SUPFAM" id="SSF64356">
    <property type="entry name" value="SNARE-like"/>
    <property type="match status" value="1"/>
</dbReference>
<dbReference type="InterPro" id="IPR050431">
    <property type="entry name" value="Adaptor_comp_med_subunit"/>
</dbReference>
<dbReference type="InterPro" id="IPR001392">
    <property type="entry name" value="Clathrin_mu"/>
</dbReference>
<sequence>MQFLDHHALNSYTDRGGHEVKSAADFFKEKIKQSKAASLQPHFLEKGVYFYYIKRHGLYFVAVTHQEVSPVLVIEILCRFYHICRDFCGLVNEDSIKANLLLIYELLDEILCFGYVQLASTEKLRPHVQSDPVLVNVDRTPVVELSSRVFGIETRVAPGSAANKPVVQSSLDGETGKNEVFVDIVERMVATINADGVVSRMEVNGTIQMKNFIAGNPHIKLAVNEDLLITSDLNSKGYGNHVQLDKCSFHPSVKQGDFQASRILNIYPPIGEFSVMTYSVTGDFALNQPFTLRCFAGNSEGNRDLILTLRLKSEIPSQCQAVNVKVTVPVPDNIRSISQQMSSNTQSAEYIQEAKQIIWNIARFPGKTEMIAQFRLINSGQEALNKHEVGPAALEFEISGYLSSGMKIRYLRVYDREGSFIPMKWWACEVQIQYTYIASTWNKYSTPN</sequence>
<dbReference type="Proteomes" id="UP001634394">
    <property type="component" value="Unassembled WGS sequence"/>
</dbReference>
<protein>
    <recommendedName>
        <fullName evidence="7">MHD domain-containing protein</fullName>
    </recommendedName>
</protein>
<evidence type="ECO:0000256" key="2">
    <source>
        <dbReference type="ARBA" id="ARBA00022448"/>
    </source>
</evidence>
<dbReference type="GO" id="GO:0030131">
    <property type="term" value="C:clathrin adaptor complex"/>
    <property type="evidence" value="ECO:0007669"/>
    <property type="project" value="UniProtKB-UniRule"/>
</dbReference>
<dbReference type="Gene3D" id="2.60.40.1170">
    <property type="entry name" value="Mu homology domain, subdomain B"/>
    <property type="match status" value="2"/>
</dbReference>
<dbReference type="PIRSF" id="PIRSF005992">
    <property type="entry name" value="Clathrin_mu"/>
    <property type="match status" value="1"/>
</dbReference>
<dbReference type="InterPro" id="IPR036168">
    <property type="entry name" value="AP2_Mu_C_sf"/>
</dbReference>
<evidence type="ECO:0000256" key="5">
    <source>
        <dbReference type="ARBA" id="ARBA00023176"/>
    </source>
</evidence>
<evidence type="ECO:0000259" key="7">
    <source>
        <dbReference type="PROSITE" id="PS51072"/>
    </source>
</evidence>
<dbReference type="PANTHER" id="PTHR10529">
    <property type="entry name" value="AP COMPLEX SUBUNIT MU"/>
    <property type="match status" value="1"/>
</dbReference>
<keyword evidence="2 6" id="KW-0813">Transport</keyword>
<evidence type="ECO:0000313" key="9">
    <source>
        <dbReference type="Proteomes" id="UP001634394"/>
    </source>
</evidence>
<dbReference type="InterPro" id="IPR011012">
    <property type="entry name" value="Longin-like_dom_sf"/>
</dbReference>
<name>A0ABD3WHJ8_SINWO</name>
<dbReference type="SUPFAM" id="SSF49447">
    <property type="entry name" value="Second domain of Mu2 adaptin subunit (ap50) of ap2 adaptor"/>
    <property type="match status" value="1"/>
</dbReference>
<evidence type="ECO:0000256" key="4">
    <source>
        <dbReference type="ARBA" id="ARBA00023136"/>
    </source>
</evidence>
<comment type="similarity">
    <text evidence="6">Belongs to the adaptor complexes medium subunit family.</text>
</comment>
<evidence type="ECO:0000256" key="6">
    <source>
        <dbReference type="PIRNR" id="PIRNR005992"/>
    </source>
</evidence>
<evidence type="ECO:0000313" key="8">
    <source>
        <dbReference type="EMBL" id="KAL3873434.1"/>
    </source>
</evidence>
<feature type="domain" description="MHD" evidence="7">
    <location>
        <begin position="177"/>
        <end position="439"/>
    </location>
</feature>
<dbReference type="GO" id="GO:0006886">
    <property type="term" value="P:intracellular protein transport"/>
    <property type="evidence" value="ECO:0007669"/>
    <property type="project" value="UniProtKB-UniRule"/>
</dbReference>
<keyword evidence="9" id="KW-1185">Reference proteome</keyword>
<dbReference type="InterPro" id="IPR028565">
    <property type="entry name" value="MHD"/>
</dbReference>
<keyword evidence="3 6" id="KW-0653">Protein transport</keyword>
<gene>
    <name evidence="8" type="ORF">ACJMK2_036553</name>
</gene>
<comment type="caution">
    <text evidence="8">The sequence shown here is derived from an EMBL/GenBank/DDBJ whole genome shotgun (WGS) entry which is preliminary data.</text>
</comment>
<dbReference type="PROSITE" id="PS51072">
    <property type="entry name" value="MHD"/>
    <property type="match status" value="1"/>
</dbReference>
<keyword evidence="4" id="KW-0472">Membrane</keyword>